<dbReference type="InterPro" id="IPR003362">
    <property type="entry name" value="Bact_transf"/>
</dbReference>
<feature type="transmembrane region" description="Helical" evidence="3">
    <location>
        <begin position="245"/>
        <end position="266"/>
    </location>
</feature>
<organism evidence="5 6">
    <name type="scientific">Limimaricola variabilis</name>
    <dbReference type="NCBI Taxonomy" id="1492771"/>
    <lineage>
        <taxon>Bacteria</taxon>
        <taxon>Pseudomonadati</taxon>
        <taxon>Pseudomonadota</taxon>
        <taxon>Alphaproteobacteria</taxon>
        <taxon>Rhodobacterales</taxon>
        <taxon>Paracoccaceae</taxon>
        <taxon>Limimaricola</taxon>
    </lineage>
</organism>
<name>A0ABR6HJU5_9RHOB</name>
<evidence type="ECO:0000313" key="5">
    <source>
        <dbReference type="EMBL" id="MBB3710830.1"/>
    </source>
</evidence>
<feature type="transmembrane region" description="Helical" evidence="3">
    <location>
        <begin position="9"/>
        <end position="28"/>
    </location>
</feature>
<keyword evidence="2" id="KW-0270">Exopolysaccharide synthesis</keyword>
<dbReference type="RefSeq" id="WP_183469328.1">
    <property type="nucleotide sequence ID" value="NZ_JACIBX010000001.1"/>
</dbReference>
<evidence type="ECO:0000256" key="1">
    <source>
        <dbReference type="ARBA" id="ARBA00006464"/>
    </source>
</evidence>
<keyword evidence="3" id="KW-0472">Membrane</keyword>
<evidence type="ECO:0000313" key="6">
    <source>
        <dbReference type="Proteomes" id="UP000576152"/>
    </source>
</evidence>
<feature type="domain" description="Bacterial sugar transferase" evidence="4">
    <location>
        <begin position="240"/>
        <end position="433"/>
    </location>
</feature>
<evidence type="ECO:0000259" key="4">
    <source>
        <dbReference type="Pfam" id="PF02397"/>
    </source>
</evidence>
<proteinExistence type="inferred from homology"/>
<feature type="transmembrane region" description="Helical" evidence="3">
    <location>
        <begin position="106"/>
        <end position="126"/>
    </location>
</feature>
<keyword evidence="3" id="KW-0812">Transmembrane</keyword>
<protein>
    <submittedName>
        <fullName evidence="5">Lipopolysaccharide/colanic/teichoic acid biosynthesis glycosyltransferase</fullName>
    </submittedName>
</protein>
<keyword evidence="3" id="KW-1133">Transmembrane helix</keyword>
<sequence length="439" mass="46936">MAGQKAKAGAAFLLADGLVVVAVLWALFHIRNGGALGGTGRPLVPDLLIFAAIVQIGLKVAVGLYPGYGALPEARLRRNALAWLGAGMIATIAGLGLAGAGLAAIALLWACLGVVGLLQASAAMVVRRLLRTNGLPGLPVRVVGETDAVEQLAKRLTDYPGIGFVPVHEEDTPHYAILWAASGLPDRQQLEALSAGGREVILVSDLPKLPLSGVSPNRHGGDLGLRLVRARPCGLPDPLKRLTDLCLVVPLLVLAAPVILLGALLVRLADPGPAFYVQPREGQGGRRIGILKLRTMYLDSERMLSDLLERDPEARAEWAAHFKLRSDPRVLPFIGHLLRASSIDELPQLWNVLRGEMSLVGPRPFPEYHLEAMPPAFRARRAMVVPGLTGLWQISERGSADLATAQALDDHYISARSFWGDLSILLRTLPAVIGRRGAF</sequence>
<reference evidence="5 6" key="1">
    <citation type="submission" date="2020-08" db="EMBL/GenBank/DDBJ databases">
        <title>Genomic Encyclopedia of Type Strains, Phase III (KMG-III): the genomes of soil and plant-associated and newly described type strains.</title>
        <authorList>
            <person name="Whitman W."/>
        </authorList>
    </citation>
    <scope>NUCLEOTIDE SEQUENCE [LARGE SCALE GENOMIC DNA]</scope>
    <source>
        <strain evidence="5 6">CECT 8572</strain>
    </source>
</reference>
<accession>A0ABR6HJU5</accession>
<dbReference type="EMBL" id="JACIBX010000001">
    <property type="protein sequence ID" value="MBB3710830.1"/>
    <property type="molecule type" value="Genomic_DNA"/>
</dbReference>
<dbReference type="Proteomes" id="UP000576152">
    <property type="component" value="Unassembled WGS sequence"/>
</dbReference>
<gene>
    <name evidence="5" type="ORF">FHS00_000383</name>
</gene>
<dbReference type="PANTHER" id="PTHR30576:SF10">
    <property type="entry name" value="SLL5057 PROTEIN"/>
    <property type="match status" value="1"/>
</dbReference>
<comment type="similarity">
    <text evidence="1">Belongs to the bacterial sugar transferase family.</text>
</comment>
<keyword evidence="6" id="KW-1185">Reference proteome</keyword>
<feature type="transmembrane region" description="Helical" evidence="3">
    <location>
        <begin position="48"/>
        <end position="68"/>
    </location>
</feature>
<evidence type="ECO:0000256" key="3">
    <source>
        <dbReference type="SAM" id="Phobius"/>
    </source>
</evidence>
<comment type="caution">
    <text evidence="5">The sequence shown here is derived from an EMBL/GenBank/DDBJ whole genome shotgun (WGS) entry which is preliminary data.</text>
</comment>
<evidence type="ECO:0000256" key="2">
    <source>
        <dbReference type="ARBA" id="ARBA00023169"/>
    </source>
</evidence>
<feature type="transmembrane region" description="Helical" evidence="3">
    <location>
        <begin position="80"/>
        <end position="100"/>
    </location>
</feature>
<dbReference type="PANTHER" id="PTHR30576">
    <property type="entry name" value="COLANIC BIOSYNTHESIS UDP-GLUCOSE LIPID CARRIER TRANSFERASE"/>
    <property type="match status" value="1"/>
</dbReference>
<dbReference type="Pfam" id="PF02397">
    <property type="entry name" value="Bac_transf"/>
    <property type="match status" value="1"/>
</dbReference>